<feature type="domain" description="Major facilitator superfamily (MFS) profile" evidence="9">
    <location>
        <begin position="26"/>
        <end position="467"/>
    </location>
</feature>
<evidence type="ECO:0000313" key="10">
    <source>
        <dbReference type="EMBL" id="SPO01819.1"/>
    </source>
</evidence>
<dbReference type="Proteomes" id="UP001187682">
    <property type="component" value="Unassembled WGS sequence"/>
</dbReference>
<sequence length="515" mass="56580">MEHGDGAVHPRPRAFMQCFNGRLIYAVTLIALSQLNFGMDQGAFSGTQAMTSFEQKFGVWDEGKGKFVIEPYYLSLLNSLNYIGFAFGLVSGNLISRWWGRRRCMLVMCCWALVAAIILVTAQHRAQMLVGRIIAYVYIGMELALVPVLQSELVPARVRGFVVGTYQSGLLFGQLTMALICQRTAKIEGEASWRIPLGLFFIVPSILICGVWFLPESPRWLLLQDQPDAAMASLRLLREGKFTDEEIEAEFQEIKGTINLTVDRGRFKEQFRGTNLKRTLIVVGVNVFLQLTGQNFSSIYGTIFIKSLNTINPFAMNSINSGVNIVMVFITQALTDMTGRVPLMVAGAAVQCTALFTMGALGTISSPSPEVKKAITAMVTVFGVGFQLGWAPLSHVVAAEIPTTRLRDLTYAVGSVFNITIQFAVSFSIPYLLNAPYANLGSKVGFIFGTTAFGAVIFSWFCIPECSGKTLEEIDRLFLEGMAIKDFKKMGRVGDNGGLEAGGKVAEVDYEERAP</sequence>
<comment type="caution">
    <text evidence="10">The sequence shown here is derived from an EMBL/GenBank/DDBJ whole genome shotgun (WGS) entry which is preliminary data.</text>
</comment>
<evidence type="ECO:0000256" key="3">
    <source>
        <dbReference type="ARBA" id="ARBA00022448"/>
    </source>
</evidence>
<evidence type="ECO:0000259" key="9">
    <source>
        <dbReference type="PROSITE" id="PS50850"/>
    </source>
</evidence>
<dbReference type="GO" id="GO:0016020">
    <property type="term" value="C:membrane"/>
    <property type="evidence" value="ECO:0007669"/>
    <property type="project" value="UniProtKB-SubCell"/>
</dbReference>
<feature type="transmembrane region" description="Helical" evidence="8">
    <location>
        <begin position="161"/>
        <end position="181"/>
    </location>
</feature>
<comment type="subcellular location">
    <subcellularLocation>
        <location evidence="1">Membrane</location>
        <topology evidence="1">Multi-pass membrane protein</topology>
    </subcellularLocation>
</comment>
<dbReference type="EMBL" id="ONZQ02000005">
    <property type="protein sequence ID" value="SPO01819.1"/>
    <property type="molecule type" value="Genomic_DNA"/>
</dbReference>
<evidence type="ECO:0000256" key="8">
    <source>
        <dbReference type="SAM" id="Phobius"/>
    </source>
</evidence>
<evidence type="ECO:0000256" key="2">
    <source>
        <dbReference type="ARBA" id="ARBA00010992"/>
    </source>
</evidence>
<accession>A0AAE8MY37</accession>
<gene>
    <name evidence="10" type="ORF">DNG_04492</name>
</gene>
<feature type="transmembrane region" description="Helical" evidence="8">
    <location>
        <begin position="314"/>
        <end position="334"/>
    </location>
</feature>
<evidence type="ECO:0000256" key="5">
    <source>
        <dbReference type="ARBA" id="ARBA00022989"/>
    </source>
</evidence>
<dbReference type="InterPro" id="IPR003663">
    <property type="entry name" value="Sugar/inositol_transpt"/>
</dbReference>
<dbReference type="InterPro" id="IPR005828">
    <property type="entry name" value="MFS_sugar_transport-like"/>
</dbReference>
<comment type="similarity">
    <text evidence="2 7">Belongs to the major facilitator superfamily. Sugar transporter (TC 2.A.1.1) family.</text>
</comment>
<feature type="transmembrane region" description="Helical" evidence="8">
    <location>
        <begin position="409"/>
        <end position="432"/>
    </location>
</feature>
<dbReference type="InterPro" id="IPR050360">
    <property type="entry name" value="MFS_Sugar_Transporters"/>
</dbReference>
<dbReference type="PANTHER" id="PTHR48022">
    <property type="entry name" value="PLASTIDIC GLUCOSE TRANSPORTER 4"/>
    <property type="match status" value="1"/>
</dbReference>
<name>A0AAE8MY37_9PEZI</name>
<dbReference type="GO" id="GO:0005351">
    <property type="term" value="F:carbohydrate:proton symporter activity"/>
    <property type="evidence" value="ECO:0007669"/>
    <property type="project" value="TreeGrafter"/>
</dbReference>
<evidence type="ECO:0000256" key="6">
    <source>
        <dbReference type="ARBA" id="ARBA00023136"/>
    </source>
</evidence>
<evidence type="ECO:0000313" key="11">
    <source>
        <dbReference type="Proteomes" id="UP001187682"/>
    </source>
</evidence>
<feature type="transmembrane region" description="Helical" evidence="8">
    <location>
        <begin position="444"/>
        <end position="463"/>
    </location>
</feature>
<keyword evidence="3 7" id="KW-0813">Transport</keyword>
<dbReference type="NCBIfam" id="TIGR00879">
    <property type="entry name" value="SP"/>
    <property type="match status" value="1"/>
</dbReference>
<feature type="transmembrane region" description="Helical" evidence="8">
    <location>
        <begin position="193"/>
        <end position="214"/>
    </location>
</feature>
<evidence type="ECO:0000256" key="7">
    <source>
        <dbReference type="RuleBase" id="RU003346"/>
    </source>
</evidence>
<evidence type="ECO:0000256" key="4">
    <source>
        <dbReference type="ARBA" id="ARBA00022692"/>
    </source>
</evidence>
<proteinExistence type="inferred from homology"/>
<organism evidence="10 11">
    <name type="scientific">Cephalotrichum gorgonifer</name>
    <dbReference type="NCBI Taxonomy" id="2041049"/>
    <lineage>
        <taxon>Eukaryota</taxon>
        <taxon>Fungi</taxon>
        <taxon>Dikarya</taxon>
        <taxon>Ascomycota</taxon>
        <taxon>Pezizomycotina</taxon>
        <taxon>Sordariomycetes</taxon>
        <taxon>Hypocreomycetidae</taxon>
        <taxon>Microascales</taxon>
        <taxon>Microascaceae</taxon>
        <taxon>Cephalotrichum</taxon>
    </lineage>
</organism>
<dbReference type="SUPFAM" id="SSF103473">
    <property type="entry name" value="MFS general substrate transporter"/>
    <property type="match status" value="1"/>
</dbReference>
<protein>
    <submittedName>
        <fullName evidence="10">Related to RGT2 - Sensor of high external glucose concentrations</fullName>
    </submittedName>
</protein>
<dbReference type="AlphaFoldDB" id="A0AAE8MY37"/>
<dbReference type="Pfam" id="PF00083">
    <property type="entry name" value="Sugar_tr"/>
    <property type="match status" value="1"/>
</dbReference>
<reference evidence="10" key="1">
    <citation type="submission" date="2018-03" db="EMBL/GenBank/DDBJ databases">
        <authorList>
            <person name="Guldener U."/>
        </authorList>
    </citation>
    <scope>NUCLEOTIDE SEQUENCE</scope>
</reference>
<dbReference type="Gene3D" id="1.20.1250.20">
    <property type="entry name" value="MFS general substrate transporter like domains"/>
    <property type="match status" value="1"/>
</dbReference>
<feature type="transmembrane region" description="Helical" evidence="8">
    <location>
        <begin position="80"/>
        <end position="99"/>
    </location>
</feature>
<dbReference type="PRINTS" id="PR00171">
    <property type="entry name" value="SUGRTRNSPORT"/>
</dbReference>
<dbReference type="InterPro" id="IPR036259">
    <property type="entry name" value="MFS_trans_sf"/>
</dbReference>
<dbReference type="PROSITE" id="PS50850">
    <property type="entry name" value="MFS"/>
    <property type="match status" value="1"/>
</dbReference>
<keyword evidence="5 8" id="KW-1133">Transmembrane helix</keyword>
<feature type="transmembrane region" description="Helical" evidence="8">
    <location>
        <begin position="105"/>
        <end position="122"/>
    </location>
</feature>
<feature type="transmembrane region" description="Helical" evidence="8">
    <location>
        <begin position="374"/>
        <end position="397"/>
    </location>
</feature>
<keyword evidence="4 8" id="KW-0812">Transmembrane</keyword>
<dbReference type="PANTHER" id="PTHR48022:SF10">
    <property type="entry name" value="MAJOR FACILITATOR SUPERFAMILY (MFS) PROFILE DOMAIN-CONTAINING PROTEIN"/>
    <property type="match status" value="1"/>
</dbReference>
<dbReference type="InterPro" id="IPR020846">
    <property type="entry name" value="MFS_dom"/>
</dbReference>
<feature type="transmembrane region" description="Helical" evidence="8">
    <location>
        <begin position="129"/>
        <end position="149"/>
    </location>
</feature>
<keyword evidence="6 8" id="KW-0472">Membrane</keyword>
<keyword evidence="11" id="KW-1185">Reference proteome</keyword>
<feature type="transmembrane region" description="Helical" evidence="8">
    <location>
        <begin position="341"/>
        <end position="362"/>
    </location>
</feature>
<evidence type="ECO:0000256" key="1">
    <source>
        <dbReference type="ARBA" id="ARBA00004141"/>
    </source>
</evidence>